<sequence length="241" mass="25700">MSVNTLEIIPPNRPITIGAILFPNMDQIDLTGPLSVLARLPNSSRQLLWKRIEPIHDHLGLGLLPDTTFDQAGAIDLLLVPGGPGQEELMEDEEVLLFLRKRAPKAKCIFSVCTGSIVCGAAGLLKGKTATTHWTALPLLKYFGAQPSKQRVVVDGKYVSAAGLTSGIDGALIVAALLRGEEVAQAIQLAIQYAPDPPFDCGEPDLAPPETLAIVTQQTAELTARREATAKRIAAKLGIEV</sequence>
<dbReference type="Pfam" id="PF01965">
    <property type="entry name" value="DJ-1_PfpI"/>
    <property type="match status" value="1"/>
</dbReference>
<evidence type="ECO:0000313" key="2">
    <source>
        <dbReference type="EMBL" id="TWT31674.1"/>
    </source>
</evidence>
<dbReference type="RefSeq" id="WP_222434894.1">
    <property type="nucleotide sequence ID" value="NZ_SJPF01000004.1"/>
</dbReference>
<comment type="caution">
    <text evidence="2">The sequence shown here is derived from an EMBL/GenBank/DDBJ whole genome shotgun (WGS) entry which is preliminary data.</text>
</comment>
<feature type="domain" description="DJ-1/PfpI" evidence="1">
    <location>
        <begin position="20"/>
        <end position="169"/>
    </location>
</feature>
<organism evidence="2 3">
    <name type="scientific">Blastopirellula retiformator</name>
    <dbReference type="NCBI Taxonomy" id="2527970"/>
    <lineage>
        <taxon>Bacteria</taxon>
        <taxon>Pseudomonadati</taxon>
        <taxon>Planctomycetota</taxon>
        <taxon>Planctomycetia</taxon>
        <taxon>Pirellulales</taxon>
        <taxon>Pirellulaceae</taxon>
        <taxon>Blastopirellula</taxon>
    </lineage>
</organism>
<dbReference type="Gene3D" id="3.40.50.880">
    <property type="match status" value="1"/>
</dbReference>
<evidence type="ECO:0000259" key="1">
    <source>
        <dbReference type="Pfam" id="PF01965"/>
    </source>
</evidence>
<accession>A0A5C5UZ92</accession>
<reference evidence="2 3" key="1">
    <citation type="submission" date="2019-02" db="EMBL/GenBank/DDBJ databases">
        <title>Deep-cultivation of Planctomycetes and their phenomic and genomic characterization uncovers novel biology.</title>
        <authorList>
            <person name="Wiegand S."/>
            <person name="Jogler M."/>
            <person name="Boedeker C."/>
            <person name="Pinto D."/>
            <person name="Vollmers J."/>
            <person name="Rivas-Marin E."/>
            <person name="Kohn T."/>
            <person name="Peeters S.H."/>
            <person name="Heuer A."/>
            <person name="Rast P."/>
            <person name="Oberbeckmann S."/>
            <person name="Bunk B."/>
            <person name="Jeske O."/>
            <person name="Meyerdierks A."/>
            <person name="Storesund J.E."/>
            <person name="Kallscheuer N."/>
            <person name="Luecker S."/>
            <person name="Lage O.M."/>
            <person name="Pohl T."/>
            <person name="Merkel B.J."/>
            <person name="Hornburger P."/>
            <person name="Mueller R.-W."/>
            <person name="Bruemmer F."/>
            <person name="Labrenz M."/>
            <person name="Spormann A.M."/>
            <person name="Op Den Camp H."/>
            <person name="Overmann J."/>
            <person name="Amann R."/>
            <person name="Jetten M.S.M."/>
            <person name="Mascher T."/>
            <person name="Medema M.H."/>
            <person name="Devos D.P."/>
            <person name="Kaster A.-K."/>
            <person name="Ovreas L."/>
            <person name="Rohde M."/>
            <person name="Galperin M.Y."/>
            <person name="Jogler C."/>
        </authorList>
    </citation>
    <scope>NUCLEOTIDE SEQUENCE [LARGE SCALE GENOMIC DNA]</scope>
    <source>
        <strain evidence="2 3">Enr8</strain>
    </source>
</reference>
<dbReference type="CDD" id="cd03139">
    <property type="entry name" value="GATase1_PfpI_2"/>
    <property type="match status" value="1"/>
</dbReference>
<dbReference type="InterPro" id="IPR029062">
    <property type="entry name" value="Class_I_gatase-like"/>
</dbReference>
<dbReference type="PANTHER" id="PTHR43130">
    <property type="entry name" value="ARAC-FAMILY TRANSCRIPTIONAL REGULATOR"/>
    <property type="match status" value="1"/>
</dbReference>
<dbReference type="InterPro" id="IPR052158">
    <property type="entry name" value="INH-QAR"/>
</dbReference>
<protein>
    <submittedName>
        <fullName evidence="2">Isonitrile hydratase</fullName>
        <ecNumber evidence="2">4.2.1.103</ecNumber>
    </submittedName>
</protein>
<dbReference type="PANTHER" id="PTHR43130:SF2">
    <property type="entry name" value="DJ-1_PFPI DOMAIN-CONTAINING PROTEIN"/>
    <property type="match status" value="1"/>
</dbReference>
<name>A0A5C5UZ92_9BACT</name>
<dbReference type="InterPro" id="IPR002818">
    <property type="entry name" value="DJ-1/PfpI"/>
</dbReference>
<dbReference type="Proteomes" id="UP000318878">
    <property type="component" value="Unassembled WGS sequence"/>
</dbReference>
<dbReference type="EC" id="4.2.1.103" evidence="2"/>
<dbReference type="GO" id="GO:0050549">
    <property type="term" value="F:cyclohexyl-isocyanide hydratase activity"/>
    <property type="evidence" value="ECO:0007669"/>
    <property type="project" value="UniProtKB-EC"/>
</dbReference>
<dbReference type="EMBL" id="SJPF01000004">
    <property type="protein sequence ID" value="TWT31674.1"/>
    <property type="molecule type" value="Genomic_DNA"/>
</dbReference>
<dbReference type="SUPFAM" id="SSF52317">
    <property type="entry name" value="Class I glutamine amidotransferase-like"/>
    <property type="match status" value="1"/>
</dbReference>
<gene>
    <name evidence="2" type="primary">inhA</name>
    <name evidence="2" type="ORF">Enr8_35980</name>
</gene>
<keyword evidence="2" id="KW-0456">Lyase</keyword>
<proteinExistence type="predicted"/>
<keyword evidence="3" id="KW-1185">Reference proteome</keyword>
<dbReference type="GO" id="GO:0006355">
    <property type="term" value="P:regulation of DNA-templated transcription"/>
    <property type="evidence" value="ECO:0007669"/>
    <property type="project" value="TreeGrafter"/>
</dbReference>
<evidence type="ECO:0000313" key="3">
    <source>
        <dbReference type="Proteomes" id="UP000318878"/>
    </source>
</evidence>
<dbReference type="AlphaFoldDB" id="A0A5C5UZ92"/>